<evidence type="ECO:0000313" key="3">
    <source>
        <dbReference type="Proteomes" id="UP001321749"/>
    </source>
</evidence>
<feature type="region of interest" description="Disordered" evidence="1">
    <location>
        <begin position="1"/>
        <end position="55"/>
    </location>
</feature>
<evidence type="ECO:0000256" key="1">
    <source>
        <dbReference type="SAM" id="MobiDB-lite"/>
    </source>
</evidence>
<keyword evidence="3" id="KW-1185">Reference proteome</keyword>
<gene>
    <name evidence="2" type="ORF">QBC42DRAFT_289541</name>
</gene>
<dbReference type="AlphaFoldDB" id="A0AAV9HF29"/>
<feature type="compositionally biased region" description="Low complexity" evidence="1">
    <location>
        <begin position="21"/>
        <end position="40"/>
    </location>
</feature>
<name>A0AAV9HF29_9PEZI</name>
<protein>
    <submittedName>
        <fullName evidence="2">Uncharacterized protein</fullName>
    </submittedName>
</protein>
<dbReference type="Proteomes" id="UP001321749">
    <property type="component" value="Unassembled WGS sequence"/>
</dbReference>
<organism evidence="2 3">
    <name type="scientific">Cladorrhinum samala</name>
    <dbReference type="NCBI Taxonomy" id="585594"/>
    <lineage>
        <taxon>Eukaryota</taxon>
        <taxon>Fungi</taxon>
        <taxon>Dikarya</taxon>
        <taxon>Ascomycota</taxon>
        <taxon>Pezizomycotina</taxon>
        <taxon>Sordariomycetes</taxon>
        <taxon>Sordariomycetidae</taxon>
        <taxon>Sordariales</taxon>
        <taxon>Podosporaceae</taxon>
        <taxon>Cladorrhinum</taxon>
    </lineage>
</organism>
<proteinExistence type="predicted"/>
<feature type="compositionally biased region" description="Pro residues" evidence="1">
    <location>
        <begin position="41"/>
        <end position="51"/>
    </location>
</feature>
<accession>A0AAV9HF29</accession>
<evidence type="ECO:0000313" key="2">
    <source>
        <dbReference type="EMBL" id="KAK4459469.1"/>
    </source>
</evidence>
<feature type="compositionally biased region" description="Polar residues" evidence="1">
    <location>
        <begin position="1"/>
        <end position="20"/>
    </location>
</feature>
<reference evidence="2" key="1">
    <citation type="journal article" date="2023" name="Mol. Phylogenet. Evol.">
        <title>Genome-scale phylogeny and comparative genomics of the fungal order Sordariales.</title>
        <authorList>
            <person name="Hensen N."/>
            <person name="Bonometti L."/>
            <person name="Westerberg I."/>
            <person name="Brannstrom I.O."/>
            <person name="Guillou S."/>
            <person name="Cros-Aarteil S."/>
            <person name="Calhoun S."/>
            <person name="Haridas S."/>
            <person name="Kuo A."/>
            <person name="Mondo S."/>
            <person name="Pangilinan J."/>
            <person name="Riley R."/>
            <person name="LaButti K."/>
            <person name="Andreopoulos B."/>
            <person name="Lipzen A."/>
            <person name="Chen C."/>
            <person name="Yan M."/>
            <person name="Daum C."/>
            <person name="Ng V."/>
            <person name="Clum A."/>
            <person name="Steindorff A."/>
            <person name="Ohm R.A."/>
            <person name="Martin F."/>
            <person name="Silar P."/>
            <person name="Natvig D.O."/>
            <person name="Lalanne C."/>
            <person name="Gautier V."/>
            <person name="Ament-Velasquez S.L."/>
            <person name="Kruys A."/>
            <person name="Hutchinson M.I."/>
            <person name="Powell A.J."/>
            <person name="Barry K."/>
            <person name="Miller A.N."/>
            <person name="Grigoriev I.V."/>
            <person name="Debuchy R."/>
            <person name="Gladieux P."/>
            <person name="Hiltunen Thoren M."/>
            <person name="Johannesson H."/>
        </authorList>
    </citation>
    <scope>NUCLEOTIDE SEQUENCE</scope>
    <source>
        <strain evidence="2">PSN324</strain>
    </source>
</reference>
<sequence>MTTCLGASTSAAKLSTGRPQLSSSLTSSSSSFFSSTLLPAPTTPPPSPPPRTNEAGLTLAQSSFEQLLPRLSTKLKPTLQSPASIATGATAPWTTIPTALSVLTNADPPRNITSPYLDQHEDAPGYQTGGLVPIYARTAAGMIFTQEDICGSDGSLQRTMFNNLAREANGPAIQAAVQRTVQPAVEAGIKAVTTGIIEQWSARAMDDKASSDDVAVLQKKMETLQLSGDTAQANARSRRQLLNNNSQPAMTHDGPKCPGLGRVRTLESLTKRHNDRLD</sequence>
<comment type="caution">
    <text evidence="2">The sequence shown here is derived from an EMBL/GenBank/DDBJ whole genome shotgun (WGS) entry which is preliminary data.</text>
</comment>
<dbReference type="EMBL" id="MU865036">
    <property type="protein sequence ID" value="KAK4459469.1"/>
    <property type="molecule type" value="Genomic_DNA"/>
</dbReference>
<reference evidence="2" key="2">
    <citation type="submission" date="2023-06" db="EMBL/GenBank/DDBJ databases">
        <authorList>
            <consortium name="Lawrence Berkeley National Laboratory"/>
            <person name="Mondo S.J."/>
            <person name="Hensen N."/>
            <person name="Bonometti L."/>
            <person name="Westerberg I."/>
            <person name="Brannstrom I.O."/>
            <person name="Guillou S."/>
            <person name="Cros-Aarteil S."/>
            <person name="Calhoun S."/>
            <person name="Haridas S."/>
            <person name="Kuo A."/>
            <person name="Pangilinan J."/>
            <person name="Riley R."/>
            <person name="Labutti K."/>
            <person name="Andreopoulos B."/>
            <person name="Lipzen A."/>
            <person name="Chen C."/>
            <person name="Yanf M."/>
            <person name="Daum C."/>
            <person name="Ng V."/>
            <person name="Clum A."/>
            <person name="Steindorff A."/>
            <person name="Ohm R."/>
            <person name="Martin F."/>
            <person name="Silar P."/>
            <person name="Natvig D."/>
            <person name="Lalanne C."/>
            <person name="Gautier V."/>
            <person name="Ament-Velasquez S.L."/>
            <person name="Kruys A."/>
            <person name="Hutchinson M.I."/>
            <person name="Powell A.J."/>
            <person name="Barry K."/>
            <person name="Miller A.N."/>
            <person name="Grigoriev I.V."/>
            <person name="Debuchy R."/>
            <person name="Gladieux P."/>
            <person name="Thoren M.H."/>
            <person name="Johannesson H."/>
        </authorList>
    </citation>
    <scope>NUCLEOTIDE SEQUENCE</scope>
    <source>
        <strain evidence="2">PSN324</strain>
    </source>
</reference>